<name>A0A742R9I4_SALER</name>
<keyword evidence="1" id="KW-0175">Coiled coil</keyword>
<accession>A0A742R9I4</accession>
<sequence>MGFPDFSGFFSAIKDSLEALKKAYDLKQSIAIDQAVNKVYEQLNSLQEQLIMQRSRHDAISREKDAIERELINLKQHLQDAERYELHQLEAGGIVYRVKPGYESGQPLHYWCASCYDQQIKSVLQPGIPKNGHNVLHCNNCNSTILSERNKQTPFAFAQIDKTRGY</sequence>
<reference evidence="2" key="1">
    <citation type="journal article" date="2018" name="Genome Biol.">
        <title>SKESA: strategic k-mer extension for scrupulous assemblies.</title>
        <authorList>
            <person name="Souvorov A."/>
            <person name="Agarwala R."/>
            <person name="Lipman D.J."/>
        </authorList>
    </citation>
    <scope>NUCLEOTIDE SEQUENCE</scope>
    <source>
        <strain evidence="2">MA.CK_93/00017804</strain>
    </source>
</reference>
<evidence type="ECO:0000256" key="1">
    <source>
        <dbReference type="SAM" id="Coils"/>
    </source>
</evidence>
<dbReference type="AlphaFoldDB" id="A0A742R9I4"/>
<dbReference type="EMBL" id="DAAUNA010000004">
    <property type="protein sequence ID" value="HAF1403415.1"/>
    <property type="molecule type" value="Genomic_DNA"/>
</dbReference>
<feature type="coiled-coil region" evidence="1">
    <location>
        <begin position="57"/>
        <end position="84"/>
    </location>
</feature>
<evidence type="ECO:0000313" key="2">
    <source>
        <dbReference type="EMBL" id="HAF1403415.1"/>
    </source>
</evidence>
<reference evidence="2" key="2">
    <citation type="submission" date="2020-02" db="EMBL/GenBank/DDBJ databases">
        <authorList>
            <consortium name="NCBI Pathogen Detection Project"/>
        </authorList>
    </citation>
    <scope>NUCLEOTIDE SEQUENCE</scope>
    <source>
        <strain evidence="2">MA.CK_93/00017804</strain>
    </source>
</reference>
<organism evidence="2">
    <name type="scientific">Salmonella enterica</name>
    <name type="common">Salmonella choleraesuis</name>
    <dbReference type="NCBI Taxonomy" id="28901"/>
    <lineage>
        <taxon>Bacteria</taxon>
        <taxon>Pseudomonadati</taxon>
        <taxon>Pseudomonadota</taxon>
        <taxon>Gammaproteobacteria</taxon>
        <taxon>Enterobacterales</taxon>
        <taxon>Enterobacteriaceae</taxon>
        <taxon>Salmonella</taxon>
    </lineage>
</organism>
<protein>
    <submittedName>
        <fullName evidence="2">Uncharacterized protein</fullName>
    </submittedName>
</protein>
<comment type="caution">
    <text evidence="2">The sequence shown here is derived from an EMBL/GenBank/DDBJ whole genome shotgun (WGS) entry which is preliminary data.</text>
</comment>
<gene>
    <name evidence="2" type="ORF">G8M00_001928</name>
</gene>
<proteinExistence type="predicted"/>